<keyword evidence="2" id="KW-1185">Reference proteome</keyword>
<dbReference type="EMBL" id="QQZY01000003">
    <property type="protein sequence ID" value="RDI74890.1"/>
    <property type="molecule type" value="Genomic_DNA"/>
</dbReference>
<sequence>MVEREPTDVFDPFAVLTTLARERVSHVVIGGFARVLQGTAEVTRGLDLTPSLHPTNVSNLVRALDHLDATTSDGQALSPDLFEREPFLVLSTSAGELKIVSGPEGTRGYDDLRRHAAAEFLGPGLRVQVASPGDLARMLGALSREGDLEPLVRLRRLMELERQMTRGRGISMER</sequence>
<comment type="caution">
    <text evidence="1">The sequence shown here is derived from an EMBL/GenBank/DDBJ whole genome shotgun (WGS) entry which is preliminary data.</text>
</comment>
<evidence type="ECO:0000313" key="1">
    <source>
        <dbReference type="EMBL" id="RDI74890.1"/>
    </source>
</evidence>
<organism evidence="1 2">
    <name type="scientific">Gaiella occulta</name>
    <dbReference type="NCBI Taxonomy" id="1002870"/>
    <lineage>
        <taxon>Bacteria</taxon>
        <taxon>Bacillati</taxon>
        <taxon>Actinomycetota</taxon>
        <taxon>Thermoleophilia</taxon>
        <taxon>Gaiellales</taxon>
        <taxon>Gaiellaceae</taxon>
        <taxon>Gaiella</taxon>
    </lineage>
</organism>
<dbReference type="AlphaFoldDB" id="A0A7M2YYR4"/>
<dbReference type="OrthoDB" id="3212051at2"/>
<accession>A0A7M2YYR4</accession>
<gene>
    <name evidence="1" type="ORF">Gocc_1779</name>
</gene>
<proteinExistence type="predicted"/>
<name>A0A7M2YYR4_9ACTN</name>
<dbReference type="Proteomes" id="UP000254134">
    <property type="component" value="Unassembled WGS sequence"/>
</dbReference>
<reference evidence="2" key="2">
    <citation type="journal article" date="2019" name="MicrobiologyOpen">
        <title>High-quality draft genome sequence of Gaiella occulta isolated from a 150 meter deep mineral water borehole and comparison with the genome sequences of other deep-branching lineages of the phylum Actinobacteria.</title>
        <authorList>
            <person name="Severino R."/>
            <person name="Froufe H.J.C."/>
            <person name="Barroso C."/>
            <person name="Albuquerque L."/>
            <person name="Lobo-da-Cunha A."/>
            <person name="da Costa M.S."/>
            <person name="Egas C."/>
        </authorList>
    </citation>
    <scope>NUCLEOTIDE SEQUENCE [LARGE SCALE GENOMIC DNA]</scope>
    <source>
        <strain evidence="2">F2-233</strain>
    </source>
</reference>
<dbReference type="Gene3D" id="3.30.460.40">
    <property type="match status" value="1"/>
</dbReference>
<dbReference type="RefSeq" id="WP_114796167.1">
    <property type="nucleotide sequence ID" value="NZ_QQZY01000003.1"/>
</dbReference>
<protein>
    <submittedName>
        <fullName evidence="1">Uncharacterized protein</fullName>
    </submittedName>
</protein>
<reference evidence="1 2" key="1">
    <citation type="submission" date="2018-07" db="EMBL/GenBank/DDBJ databases">
        <title>High-quality-draft genome sequence of Gaiella occulta.</title>
        <authorList>
            <person name="Severino R."/>
            <person name="Froufe H.J.C."/>
            <person name="Rainey F.A."/>
            <person name="Barroso C."/>
            <person name="Albuquerque L."/>
            <person name="Lobo-Da-Cunha A."/>
            <person name="Da Costa M.S."/>
            <person name="Egas C."/>
        </authorList>
    </citation>
    <scope>NUCLEOTIDE SEQUENCE [LARGE SCALE GENOMIC DNA]</scope>
    <source>
        <strain evidence="1 2">F2-233</strain>
    </source>
</reference>
<evidence type="ECO:0000313" key="2">
    <source>
        <dbReference type="Proteomes" id="UP000254134"/>
    </source>
</evidence>